<dbReference type="EMBL" id="SGXM01000001">
    <property type="protein sequence ID" value="RZT42386.1"/>
    <property type="molecule type" value="Genomic_DNA"/>
</dbReference>
<proteinExistence type="predicted"/>
<gene>
    <name evidence="1" type="ORF">EV147_1417</name>
</gene>
<evidence type="ECO:0000313" key="2">
    <source>
        <dbReference type="Proteomes" id="UP000291078"/>
    </source>
</evidence>
<protein>
    <submittedName>
        <fullName evidence="1">Uncharacterized protein</fullName>
    </submittedName>
</protein>
<sequence length="56" mass="6329">MSDTQARIQKLSPQQAMAVVGGKRQMFKTFEGCRSRYAQCKKDSKTGQWYANTPGK</sequence>
<name>A0A4Q7S7K4_9BURK</name>
<organism evidence="1 2">
    <name type="scientific">Cupriavidus agavae</name>
    <dbReference type="NCBI Taxonomy" id="1001822"/>
    <lineage>
        <taxon>Bacteria</taxon>
        <taxon>Pseudomonadati</taxon>
        <taxon>Pseudomonadota</taxon>
        <taxon>Betaproteobacteria</taxon>
        <taxon>Burkholderiales</taxon>
        <taxon>Burkholderiaceae</taxon>
        <taxon>Cupriavidus</taxon>
    </lineage>
</organism>
<comment type="caution">
    <text evidence="1">The sequence shown here is derived from an EMBL/GenBank/DDBJ whole genome shotgun (WGS) entry which is preliminary data.</text>
</comment>
<dbReference type="AlphaFoldDB" id="A0A4Q7S7K4"/>
<reference evidence="1 2" key="1">
    <citation type="journal article" date="2015" name="Stand. Genomic Sci.">
        <title>Genomic Encyclopedia of Bacterial and Archaeal Type Strains, Phase III: the genomes of soil and plant-associated and newly described type strains.</title>
        <authorList>
            <person name="Whitman W.B."/>
            <person name="Woyke T."/>
            <person name="Klenk H.P."/>
            <person name="Zhou Y."/>
            <person name="Lilburn T.G."/>
            <person name="Beck B.J."/>
            <person name="De Vos P."/>
            <person name="Vandamme P."/>
            <person name="Eisen J.A."/>
            <person name="Garrity G."/>
            <person name="Hugenholtz P."/>
            <person name="Kyrpides N.C."/>
        </authorList>
    </citation>
    <scope>NUCLEOTIDE SEQUENCE [LARGE SCALE GENOMIC DNA]</scope>
    <source>
        <strain evidence="1 2">ASC-9842</strain>
    </source>
</reference>
<dbReference type="Proteomes" id="UP000291078">
    <property type="component" value="Unassembled WGS sequence"/>
</dbReference>
<keyword evidence="2" id="KW-1185">Reference proteome</keyword>
<evidence type="ECO:0000313" key="1">
    <source>
        <dbReference type="EMBL" id="RZT42386.1"/>
    </source>
</evidence>
<accession>A0A4Q7S7K4</accession>
<dbReference type="RefSeq" id="WP_157994671.1">
    <property type="nucleotide sequence ID" value="NZ_SGXM01000001.1"/>
</dbReference>